<dbReference type="OrthoDB" id="103556at2"/>
<dbReference type="InterPro" id="IPR027417">
    <property type="entry name" value="P-loop_NTPase"/>
</dbReference>
<evidence type="ECO:0000313" key="3">
    <source>
        <dbReference type="Proteomes" id="UP000282759"/>
    </source>
</evidence>
<organism evidence="2 3">
    <name type="scientific">Mucilaginibacter limnophilus</name>
    <dbReference type="NCBI Taxonomy" id="1932778"/>
    <lineage>
        <taxon>Bacteria</taxon>
        <taxon>Pseudomonadati</taxon>
        <taxon>Bacteroidota</taxon>
        <taxon>Sphingobacteriia</taxon>
        <taxon>Sphingobacteriales</taxon>
        <taxon>Sphingobacteriaceae</taxon>
        <taxon>Mucilaginibacter</taxon>
    </lineage>
</organism>
<comment type="caution">
    <text evidence="2">The sequence shown here is derived from an EMBL/GenBank/DDBJ whole genome shotgun (WGS) entry which is preliminary data.</text>
</comment>
<reference evidence="2 3" key="1">
    <citation type="submission" date="2019-01" db="EMBL/GenBank/DDBJ databases">
        <authorList>
            <person name="Chen W.-M."/>
        </authorList>
    </citation>
    <scope>NUCLEOTIDE SEQUENCE [LARGE SCALE GENOMIC DNA]</scope>
    <source>
        <strain evidence="2 3">YBJ-36</strain>
    </source>
</reference>
<dbReference type="SUPFAM" id="SSF52540">
    <property type="entry name" value="P-loop containing nucleoside triphosphate hydrolases"/>
    <property type="match status" value="1"/>
</dbReference>
<dbReference type="InterPro" id="IPR022205">
    <property type="entry name" value="DUF3732"/>
</dbReference>
<proteinExistence type="predicted"/>
<keyword evidence="1" id="KW-0175">Coiled coil</keyword>
<dbReference type="Gene3D" id="3.40.50.300">
    <property type="entry name" value="P-loop containing nucleotide triphosphate hydrolases"/>
    <property type="match status" value="1"/>
</dbReference>
<feature type="coiled-coil region" evidence="1">
    <location>
        <begin position="199"/>
        <end position="226"/>
    </location>
</feature>
<protein>
    <submittedName>
        <fullName evidence="2">DUF3732 domain-containing protein</fullName>
    </submittedName>
</protein>
<dbReference type="EMBL" id="SACK01000008">
    <property type="protein sequence ID" value="RVT98471.1"/>
    <property type="molecule type" value="Genomic_DNA"/>
</dbReference>
<dbReference type="AlphaFoldDB" id="A0A437MLE5"/>
<evidence type="ECO:0000256" key="1">
    <source>
        <dbReference type="SAM" id="Coils"/>
    </source>
</evidence>
<accession>A0A437MLE5</accession>
<evidence type="ECO:0000313" key="2">
    <source>
        <dbReference type="EMBL" id="RVT98471.1"/>
    </source>
</evidence>
<gene>
    <name evidence="2" type="ORF">EOD41_16925</name>
</gene>
<dbReference type="Proteomes" id="UP000282759">
    <property type="component" value="Unassembled WGS sequence"/>
</dbReference>
<keyword evidence="3" id="KW-1185">Reference proteome</keyword>
<dbReference type="RefSeq" id="WP_127707098.1">
    <property type="nucleotide sequence ID" value="NZ_SACK01000008.1"/>
</dbReference>
<name>A0A437MLE5_9SPHI</name>
<dbReference type="Pfam" id="PF12532">
    <property type="entry name" value="DUF3732"/>
    <property type="match status" value="1"/>
</dbReference>
<sequence>MNFQLLQLIIWPKNAEFPPRPVNFQPGMLNVITGASRTGKSAIIPIIDYCLASGDCSVPIDTIRDFASWYGIVFQTDYEQVLLARRVPVGNQVSNDFYLLRSAIISVPLTIPDKNETSDGIKNYLNTISGVPYFNLDGEEDKKAYTARLSFRDLVALVFQSQDIVANQNILFYKTHAHEHREKLRNWFPFILGAENLDTLKARQRIQVIEKRLNQLRREFDKTKAVSSAWKANMEGHLRVAKEYGLLQEENLQNADPETLLNMARQILQVIPEHSLTEFKDIDTANKNIADLEAEERYLSAQIGLVKKRLSDVKRLSTGLTDYESSIRKRVDRLQISKWLEDVSTETSSCPACGSTEHPNGKAELRKIAAVFSTIEQQSKTLAEVPTSFSREEQRLNQELEALIDNKKDFQRRFDLIMQTNNEARAEFQRRKNMYLFLGNMQASLATFESLVDGGELQTEIALLEKEYDDLMATINEQTVRARIDAATARIAQGVLSHLRTLDVESKYREVAPRFDTKDLNVSVLSNDNHWHYLGQVGSASNWVSFHLALMCALQEYFLSQPFSCVPSFVIFDQPSQVYFPKLKRNQIPTESDLQFPDEDVEAVKGMFRTIADSIRAKNGRWQSIILDHADDTIYGDIEGVHEVEVWRNGNKLIPEAWYS</sequence>